<feature type="compositionally biased region" description="Basic and acidic residues" evidence="6">
    <location>
        <begin position="1087"/>
        <end position="1096"/>
    </location>
</feature>
<evidence type="ECO:0000259" key="8">
    <source>
        <dbReference type="Pfam" id="PF20222"/>
    </source>
</evidence>
<name>A0A5N6KTZ5_9ROSI</name>
<gene>
    <name evidence="9" type="ORF">FH972_022806</name>
</gene>
<feature type="compositionally biased region" description="Polar residues" evidence="6">
    <location>
        <begin position="1478"/>
        <end position="1495"/>
    </location>
</feature>
<keyword evidence="3" id="KW-0238">DNA-binding</keyword>
<dbReference type="GO" id="GO:0006384">
    <property type="term" value="P:transcription initiation at RNA polymerase III promoter"/>
    <property type="evidence" value="ECO:0007669"/>
    <property type="project" value="InterPro"/>
</dbReference>
<feature type="compositionally biased region" description="Basic and acidic residues" evidence="6">
    <location>
        <begin position="878"/>
        <end position="894"/>
    </location>
</feature>
<feature type="region of interest" description="Disordered" evidence="6">
    <location>
        <begin position="655"/>
        <end position="721"/>
    </location>
</feature>
<dbReference type="PANTHER" id="PTHR15180">
    <property type="entry name" value="GENERAL TRANSCRIPTION FACTOR 3C POLYPEPTIDE 1"/>
    <property type="match status" value="1"/>
</dbReference>
<feature type="region of interest" description="Disordered" evidence="6">
    <location>
        <begin position="330"/>
        <end position="367"/>
    </location>
</feature>
<feature type="region of interest" description="Disordered" evidence="6">
    <location>
        <begin position="81"/>
        <end position="119"/>
    </location>
</feature>
<keyword evidence="2" id="KW-0597">Phosphoprotein</keyword>
<keyword evidence="5" id="KW-0539">Nucleus</keyword>
<accession>A0A5N6KTZ5</accession>
<dbReference type="InterPro" id="IPR046488">
    <property type="entry name" value="Sfc3/Tfc3_C"/>
</dbReference>
<dbReference type="Pfam" id="PF04182">
    <property type="entry name" value="B-block_TFIIIC"/>
    <property type="match status" value="1"/>
</dbReference>
<dbReference type="GO" id="GO:0003677">
    <property type="term" value="F:DNA binding"/>
    <property type="evidence" value="ECO:0007669"/>
    <property type="project" value="UniProtKB-KW"/>
</dbReference>
<evidence type="ECO:0000259" key="7">
    <source>
        <dbReference type="Pfam" id="PF04182"/>
    </source>
</evidence>
<evidence type="ECO:0000256" key="3">
    <source>
        <dbReference type="ARBA" id="ARBA00023125"/>
    </source>
</evidence>
<evidence type="ECO:0000313" key="10">
    <source>
        <dbReference type="Proteomes" id="UP000327013"/>
    </source>
</evidence>
<comment type="caution">
    <text evidence="9">The sequence shown here is derived from an EMBL/GenBank/DDBJ whole genome shotgun (WGS) entry which is preliminary data.</text>
</comment>
<dbReference type="EMBL" id="VIBQ01000012">
    <property type="protein sequence ID" value="KAB8343216.1"/>
    <property type="molecule type" value="Genomic_DNA"/>
</dbReference>
<evidence type="ECO:0000256" key="5">
    <source>
        <dbReference type="ARBA" id="ARBA00023242"/>
    </source>
</evidence>
<reference evidence="9 10" key="1">
    <citation type="submission" date="2019-06" db="EMBL/GenBank/DDBJ databases">
        <title>A chromosomal-level reference genome of Carpinus fangiana (Coryloideae, Betulaceae).</title>
        <authorList>
            <person name="Yang X."/>
            <person name="Wang Z."/>
            <person name="Zhang L."/>
            <person name="Hao G."/>
            <person name="Liu J."/>
            <person name="Yang Y."/>
        </authorList>
    </citation>
    <scope>NUCLEOTIDE SEQUENCE [LARGE SCALE GENOMIC DNA]</scope>
    <source>
        <strain evidence="9">Cfa_2016G</strain>
        <tissue evidence="9">Leaf</tissue>
    </source>
</reference>
<evidence type="ECO:0000256" key="1">
    <source>
        <dbReference type="ARBA" id="ARBA00004123"/>
    </source>
</evidence>
<organism evidence="9 10">
    <name type="scientific">Carpinus fangiana</name>
    <dbReference type="NCBI Taxonomy" id="176857"/>
    <lineage>
        <taxon>Eukaryota</taxon>
        <taxon>Viridiplantae</taxon>
        <taxon>Streptophyta</taxon>
        <taxon>Embryophyta</taxon>
        <taxon>Tracheophyta</taxon>
        <taxon>Spermatophyta</taxon>
        <taxon>Magnoliopsida</taxon>
        <taxon>eudicotyledons</taxon>
        <taxon>Gunneridae</taxon>
        <taxon>Pentapetalae</taxon>
        <taxon>rosids</taxon>
        <taxon>fabids</taxon>
        <taxon>Fagales</taxon>
        <taxon>Betulaceae</taxon>
        <taxon>Carpinus</taxon>
    </lineage>
</organism>
<feature type="region of interest" description="Disordered" evidence="6">
    <location>
        <begin position="1700"/>
        <end position="1765"/>
    </location>
</feature>
<feature type="region of interest" description="Disordered" evidence="6">
    <location>
        <begin position="878"/>
        <end position="902"/>
    </location>
</feature>
<feature type="compositionally biased region" description="Basic and acidic residues" evidence="6">
    <location>
        <begin position="336"/>
        <end position="348"/>
    </location>
</feature>
<feature type="region of interest" description="Disordered" evidence="6">
    <location>
        <begin position="940"/>
        <end position="960"/>
    </location>
</feature>
<feature type="region of interest" description="Disordered" evidence="6">
    <location>
        <begin position="539"/>
        <end position="633"/>
    </location>
</feature>
<dbReference type="PANTHER" id="PTHR15180:SF1">
    <property type="entry name" value="GENERAL TRANSCRIPTION FACTOR 3C POLYPEPTIDE 1"/>
    <property type="match status" value="1"/>
</dbReference>
<dbReference type="InterPro" id="IPR007309">
    <property type="entry name" value="TFIIIC_Bblock-bd"/>
</dbReference>
<evidence type="ECO:0000256" key="6">
    <source>
        <dbReference type="SAM" id="MobiDB-lite"/>
    </source>
</evidence>
<feature type="compositionally biased region" description="Basic residues" evidence="6">
    <location>
        <begin position="1718"/>
        <end position="1735"/>
    </location>
</feature>
<protein>
    <submittedName>
        <fullName evidence="9">Uncharacterized protein</fullName>
    </submittedName>
</protein>
<dbReference type="Proteomes" id="UP000327013">
    <property type="component" value="Unassembled WGS sequence"/>
</dbReference>
<feature type="region of interest" description="Disordered" evidence="6">
    <location>
        <begin position="1467"/>
        <end position="1518"/>
    </location>
</feature>
<evidence type="ECO:0000256" key="2">
    <source>
        <dbReference type="ARBA" id="ARBA00022553"/>
    </source>
</evidence>
<evidence type="ECO:0000256" key="4">
    <source>
        <dbReference type="ARBA" id="ARBA00023163"/>
    </source>
</evidence>
<feature type="region of interest" description="Disordered" evidence="6">
    <location>
        <begin position="2299"/>
        <end position="2333"/>
    </location>
</feature>
<feature type="region of interest" description="Disordered" evidence="6">
    <location>
        <begin position="1087"/>
        <end position="1138"/>
    </location>
</feature>
<dbReference type="Pfam" id="PF20222">
    <property type="entry name" value="DUF6581"/>
    <property type="match status" value="1"/>
</dbReference>
<feature type="compositionally biased region" description="Basic and acidic residues" evidence="6">
    <location>
        <begin position="710"/>
        <end position="721"/>
    </location>
</feature>
<dbReference type="InterPro" id="IPR044210">
    <property type="entry name" value="Tfc3-like"/>
</dbReference>
<feature type="domain" description="B-block binding subunit of TFIIIC" evidence="7">
    <location>
        <begin position="149"/>
        <end position="217"/>
    </location>
</feature>
<feature type="domain" description="Transcription factor tau subunit sfc3/Tfc3 C-terminal" evidence="8">
    <location>
        <begin position="1792"/>
        <end position="2235"/>
    </location>
</feature>
<proteinExistence type="predicted"/>
<dbReference type="GO" id="GO:0042791">
    <property type="term" value="P:5S class rRNA transcription by RNA polymerase III"/>
    <property type="evidence" value="ECO:0007669"/>
    <property type="project" value="TreeGrafter"/>
</dbReference>
<comment type="subcellular location">
    <subcellularLocation>
        <location evidence="1">Nucleus</location>
    </subcellularLocation>
</comment>
<feature type="compositionally biased region" description="Basic and acidic residues" evidence="6">
    <location>
        <begin position="581"/>
        <end position="591"/>
    </location>
</feature>
<feature type="compositionally biased region" description="Polar residues" evidence="6">
    <location>
        <begin position="688"/>
        <end position="701"/>
    </location>
</feature>
<dbReference type="OrthoDB" id="5403573at2759"/>
<dbReference type="GO" id="GO:0005634">
    <property type="term" value="C:nucleus"/>
    <property type="evidence" value="ECO:0007669"/>
    <property type="project" value="UniProtKB-SubCell"/>
</dbReference>
<dbReference type="GO" id="GO:0000127">
    <property type="term" value="C:transcription factor TFIIIC complex"/>
    <property type="evidence" value="ECO:0007669"/>
    <property type="project" value="InterPro"/>
</dbReference>
<keyword evidence="10" id="KW-1185">Reference proteome</keyword>
<evidence type="ECO:0000313" key="9">
    <source>
        <dbReference type="EMBL" id="KAB8343216.1"/>
    </source>
</evidence>
<sequence length="2333" mass="259661">MVKGLDELVDFAVERIALHGTKGATADDVQAIVHEFYASPDPSPSSSQPLDFTPVVDHRFCAKVWSWLCKHDDIRVRMRPVVDESSQSTAAPRTASNPTRDALNAPGAASTPQSLDPPKNLQEAYLTVRTARIWHAIAGHGPDPKRLPAMSFTILSIIAWHGSSGILQPEITMLSGQDKRSVPKRTDELARNGYIEKRTVLSKGHKTSLCTLAKFIKASTTRVGGPENTSELLELAFKDRMVRHDAFIKAAIPLIKAAGVISLNDLKRHFGIINCRWESRVLNDFLVRMEVIGLISKQRATVDGYDNPKATLRSVAYIRDPTPAEVQTFCSMGRLDPNKKDTNNKPHDDEEDEETFDSDPSNETQRQEVLATASQTMAVPISWHPLRNITNSIFDVVDKAGVRAVSTMDLINRFAGPFFRRPVEHTMAHFTDAWEAAQPEYLRHFSIIRDVGQKGRYTYYIYRSYPNFDRATEVGDTTWEAVTSQKKRPSNWIKNRPLDEWGFPAISEKLLVSTEYVASPVEARRALRNIRNPGRILGEAYNPAHVQQGKGKSLSKKPINGPPKKIGRPPKSAANISSQSEKNKQDEESTRKSGRKRRPLLRVEESASSPAPDEETENVNTPLKRDPPTKPLLNFKKQMSELAARIARKELGLTKDQVSQSSGKVQQASLASGMSVASDPMELLENTIPPSGNKRPQSLTDESGAKRRKVSGEPADKDETLHAYQSRVQVLQAELINMSYPTAYLNPPQHLVWKKGRPRAAALLVIKNPKLKNLAWFTTSDIIARTTPYLARGSSERHSTDSFPVIVTKQTEPNAEPRAQRAGVGTIQESQNHNNVASVYGDMSKNVARSGGVTLTFDMADSSSSPIGSIVTPLRRTKEVSIPRKRERSLDDQPRPTSIGSAYEDAPEAVDTVTVDLSWVHDSRPLESNKLGRSIVGIMSSQSAPRKRMKPSIAPGAERDKSTAVGASRAMMPHLSPLSDPALPAKRFIATSIEFRSGKIPPNPDFEGMAKTNPYGCVKCGRRYRNVNGLEYHVDHARECFPERFEYMQEQKAQKKAAAVASPKKLQSTYSIDTGEIDDFEVEHISAREQNDDSKETTYVPPFLPSGRNTTSAPKKETNPRLPSKSHHKPKTGTVMRTGGSIMHKRYGLALEIVRANGGAFPGDRALYPVFVTAWRKSGGEGTPDMETLKRTVNNLVNQLKINRFYLAYKAGGSMQKVCVLTLPDVTDVNSEPVQRILRGCEEAYPRMYIPPGADIADDLVSTAIQSRPGQSSMITRVDRYPMNADVTVRRLRQPLVAPSIGTTNVPAWAKWADGLPQPGTVPPGNSHASYTTRDDQLESILDQLEEGADLSGWTAGQKRKWGVANLERSRGSPRKKSRTNSMHNRVQASKKRREEELRKSWQEVEDLEADITAEQAAMQASFELGGLYHHSSINPEHFLTGFKGQGFPKRATGTIRWAGLRDGTGERVDSIARKPATSKSRSSWTAQRRPSTQDSQTSASETMASEEEDPQPLAALEVNPMAWVTGIRRQAEEMSPPPRRTVGPISVEPVSMVFSFDENAAPDARGSPQSTRRDAASHRDMIWGRRVQTTLTDPSQVLHGATGTFSTDFAVMRKLRPQLRIAAPDQKEFEDKMAAAFSRLDPDSHMKGSEIPFFDIDDVAKWETKHYEELTSNMELIQTRWINHTVDSEVAQEVPWNLGTTKKSTNRHQPVAPKPGKQPRREKVLKRPAPKPRVSRASDQQSKDRAGPKTAESAIKEKAPRMRQTRQNYLDQHAEGEDTATLDLGVRGRKTLSLWTQKQLDRVMAAVAIAQVLAGGRENTLDWPLVDRLLANDGIDSRYLKLRWFTLRTRNSVRLAEWRLSFQLKFLQAAELDEIKVPDYDNAEEYDWKHLLNWMMENVVAAPSAVKSSSSNDPLPEDRSAFDQGWSLAKDDLYFYADHDQYKPVVTVKRKEELAGELEWSVPCHGLLSPAISDVSETARAESWMRSNILANGAKYDAKMSRKLLERIPPPILDQALTTYLDNKWLKVLNKGRLGPGRNYVPHEFFMKLVRPEATIEEICHPAVKFKLALDEELARAGRSSSTLHSKRGEAVVLLNLAGAGRVALEPMIPPATQDPVTSTAPKKKEKSTRLLSVFGFVPCNYVTKNIAKDKTHIDVCVRPTPTYIPGTGPVPPKSKLPGVPTPHLDIHRHQILNKPTPIWGDLQGRVNLSMWNQILMCVLLDVTNQSGKDSERLALRYKGAVSRWELEVVLQWLQKIGVVERTLGADGEQKGWIAREWWWCVFGNGFSAAESAAAGHIGAGHQPEKPSTAKGKKRAAGRTVSFALPDEAEDV</sequence>
<feature type="compositionally biased region" description="Polar residues" evidence="6">
    <location>
        <begin position="84"/>
        <end position="99"/>
    </location>
</feature>
<keyword evidence="4" id="KW-0804">Transcription</keyword>
<feature type="compositionally biased region" description="Polar residues" evidence="6">
    <location>
        <begin position="656"/>
        <end position="672"/>
    </location>
</feature>
<feature type="region of interest" description="Disordered" evidence="6">
    <location>
        <begin position="1365"/>
        <end position="1397"/>
    </location>
</feature>